<dbReference type="SUPFAM" id="SSF53800">
    <property type="entry name" value="Chelatase"/>
    <property type="match status" value="1"/>
</dbReference>
<dbReference type="RefSeq" id="WP_075858432.1">
    <property type="nucleotide sequence ID" value="NZ_BDJK01000006.1"/>
</dbReference>
<evidence type="ECO:0000313" key="3">
    <source>
        <dbReference type="EMBL" id="GAV22008.1"/>
    </source>
</evidence>
<dbReference type="Gene3D" id="3.40.50.1400">
    <property type="match status" value="1"/>
</dbReference>
<dbReference type="EMBL" id="BDJK01000006">
    <property type="protein sequence ID" value="GAV22008.1"/>
    <property type="molecule type" value="Genomic_DNA"/>
</dbReference>
<dbReference type="CDD" id="cd03416">
    <property type="entry name" value="CbiX_SirB_N"/>
    <property type="match status" value="1"/>
</dbReference>
<reference evidence="4" key="1">
    <citation type="submission" date="2016-12" db="EMBL/GenBank/DDBJ databases">
        <title>Draft Genome Sequences od Carboxydothermus pertinax and islandicus, Hydrogenogenic Carboxydotrophic Bacteria.</title>
        <authorList>
            <person name="Fukuyama Y."/>
            <person name="Ohmae K."/>
            <person name="Yoneda Y."/>
            <person name="Yoshida T."/>
            <person name="Sako Y."/>
        </authorList>
    </citation>
    <scope>NUCLEOTIDE SEQUENCE [LARGE SCALE GENOMIC DNA]</scope>
    <source>
        <strain evidence="4">Ug1</strain>
    </source>
</reference>
<keyword evidence="1" id="KW-0479">Metal-binding</keyword>
<dbReference type="AlphaFoldDB" id="A0A1L8CSV9"/>
<dbReference type="PANTHER" id="PTHR33542">
    <property type="entry name" value="SIROHYDROCHLORIN FERROCHELATASE, CHLOROPLASTIC"/>
    <property type="match status" value="1"/>
</dbReference>
<proteinExistence type="predicted"/>
<dbReference type="OrthoDB" id="9797895at2"/>
<keyword evidence="4" id="KW-1185">Reference proteome</keyword>
<organism evidence="3 4">
    <name type="scientific">Carboxydothermus pertinax</name>
    <dbReference type="NCBI Taxonomy" id="870242"/>
    <lineage>
        <taxon>Bacteria</taxon>
        <taxon>Bacillati</taxon>
        <taxon>Bacillota</taxon>
        <taxon>Clostridia</taxon>
        <taxon>Thermoanaerobacterales</taxon>
        <taxon>Thermoanaerobacteraceae</taxon>
        <taxon>Carboxydothermus</taxon>
    </lineage>
</organism>
<dbReference type="InterPro" id="IPR002762">
    <property type="entry name" value="CbiX-like"/>
</dbReference>
<dbReference type="InterPro" id="IPR050963">
    <property type="entry name" value="Sirohydro_Cobaltochel/CbiX"/>
</dbReference>
<evidence type="ECO:0000256" key="1">
    <source>
        <dbReference type="ARBA" id="ARBA00022723"/>
    </source>
</evidence>
<dbReference type="Pfam" id="PF01903">
    <property type="entry name" value="CbiX"/>
    <property type="match status" value="1"/>
</dbReference>
<dbReference type="Proteomes" id="UP000187485">
    <property type="component" value="Unassembled WGS sequence"/>
</dbReference>
<protein>
    <submittedName>
        <fullName evidence="3">CbiX protein</fullName>
    </submittedName>
</protein>
<evidence type="ECO:0000313" key="4">
    <source>
        <dbReference type="Proteomes" id="UP000187485"/>
    </source>
</evidence>
<dbReference type="GO" id="GO:0046872">
    <property type="term" value="F:metal ion binding"/>
    <property type="evidence" value="ECO:0007669"/>
    <property type="project" value="UniProtKB-KW"/>
</dbReference>
<dbReference type="STRING" id="870242.cpu_05180"/>
<gene>
    <name evidence="3" type="ORF">cpu_05180</name>
</gene>
<sequence length="120" mass="13970">MEKAVVLLAHGSRVAQAVEKFREVVGKLRERFPFRLEEAFMVRANPNLKEALLRLYQEGYQEIAIFPVFLFEGLHLVHDIPEEIDQLKAQYPNLKITVFKPLGENEQFIEFLTAVLEDEL</sequence>
<comment type="caution">
    <text evidence="3">The sequence shown here is derived from an EMBL/GenBank/DDBJ whole genome shotgun (WGS) entry which is preliminary data.</text>
</comment>
<evidence type="ECO:0000256" key="2">
    <source>
        <dbReference type="ARBA" id="ARBA00023239"/>
    </source>
</evidence>
<dbReference type="GO" id="GO:0016829">
    <property type="term" value="F:lyase activity"/>
    <property type="evidence" value="ECO:0007669"/>
    <property type="project" value="UniProtKB-KW"/>
</dbReference>
<dbReference type="PANTHER" id="PTHR33542:SF3">
    <property type="entry name" value="SIROHYDROCHLORIN FERROCHELATASE, CHLOROPLASTIC"/>
    <property type="match status" value="1"/>
</dbReference>
<keyword evidence="2" id="KW-0456">Lyase</keyword>
<name>A0A1L8CSV9_9THEO</name>
<accession>A0A1L8CSV9</accession>